<evidence type="ECO:0000256" key="2">
    <source>
        <dbReference type="ARBA" id="ARBA00022692"/>
    </source>
</evidence>
<feature type="transmembrane region" description="Helical" evidence="5">
    <location>
        <begin position="400"/>
        <end position="421"/>
    </location>
</feature>
<dbReference type="InterPro" id="IPR051533">
    <property type="entry name" value="WaaL-like"/>
</dbReference>
<dbReference type="EMBL" id="JADEWZ010000007">
    <property type="protein sequence ID" value="MBE9115521.1"/>
    <property type="molecule type" value="Genomic_DNA"/>
</dbReference>
<feature type="transmembrane region" description="Helical" evidence="5">
    <location>
        <begin position="238"/>
        <end position="255"/>
    </location>
</feature>
<feature type="transmembrane region" description="Helical" evidence="5">
    <location>
        <begin position="175"/>
        <end position="198"/>
    </location>
</feature>
<evidence type="ECO:0000313" key="8">
    <source>
        <dbReference type="Proteomes" id="UP000654482"/>
    </source>
</evidence>
<dbReference type="PANTHER" id="PTHR37422">
    <property type="entry name" value="TEICHURONIC ACID BIOSYNTHESIS PROTEIN TUAE"/>
    <property type="match status" value="1"/>
</dbReference>
<feature type="transmembrane region" description="Helical" evidence="5">
    <location>
        <begin position="260"/>
        <end position="278"/>
    </location>
</feature>
<accession>A0A8J7DV38</accession>
<keyword evidence="2 5" id="KW-0812">Transmembrane</keyword>
<comment type="caution">
    <text evidence="7">The sequence shown here is derived from an EMBL/GenBank/DDBJ whole genome shotgun (WGS) entry which is preliminary data.</text>
</comment>
<proteinExistence type="predicted"/>
<dbReference type="Proteomes" id="UP000654482">
    <property type="component" value="Unassembled WGS sequence"/>
</dbReference>
<keyword evidence="8" id="KW-1185">Reference proteome</keyword>
<keyword evidence="4 5" id="KW-0472">Membrane</keyword>
<dbReference type="PANTHER" id="PTHR37422:SF13">
    <property type="entry name" value="LIPOPOLYSACCHARIDE BIOSYNTHESIS PROTEIN PA4999-RELATED"/>
    <property type="match status" value="1"/>
</dbReference>
<feature type="transmembrane region" description="Helical" evidence="5">
    <location>
        <begin position="214"/>
        <end position="232"/>
    </location>
</feature>
<protein>
    <submittedName>
        <fullName evidence="7">O-antigen ligase family protein</fullName>
    </submittedName>
</protein>
<feature type="transmembrane region" description="Helical" evidence="5">
    <location>
        <begin position="427"/>
        <end position="443"/>
    </location>
</feature>
<feature type="transmembrane region" description="Helical" evidence="5">
    <location>
        <begin position="71"/>
        <end position="89"/>
    </location>
</feature>
<dbReference type="AlphaFoldDB" id="A0A8J7DV38"/>
<reference evidence="7" key="1">
    <citation type="submission" date="2020-10" db="EMBL/GenBank/DDBJ databases">
        <authorList>
            <person name="Castelo-Branco R."/>
            <person name="Eusebio N."/>
            <person name="Adriana R."/>
            <person name="Vieira A."/>
            <person name="Brugerolle De Fraissinette N."/>
            <person name="Rezende De Castro R."/>
            <person name="Schneider M.P."/>
            <person name="Vasconcelos V."/>
            <person name="Leao P.N."/>
        </authorList>
    </citation>
    <scope>NUCLEOTIDE SEQUENCE</scope>
    <source>
        <strain evidence="7">LEGE 07157</strain>
    </source>
</reference>
<evidence type="ECO:0000313" key="7">
    <source>
        <dbReference type="EMBL" id="MBE9115521.1"/>
    </source>
</evidence>
<dbReference type="GO" id="GO:0016020">
    <property type="term" value="C:membrane"/>
    <property type="evidence" value="ECO:0007669"/>
    <property type="project" value="UniProtKB-SubCell"/>
</dbReference>
<organism evidence="7 8">
    <name type="scientific">Lusitaniella coriacea LEGE 07157</name>
    <dbReference type="NCBI Taxonomy" id="945747"/>
    <lineage>
        <taxon>Bacteria</taxon>
        <taxon>Bacillati</taxon>
        <taxon>Cyanobacteriota</taxon>
        <taxon>Cyanophyceae</taxon>
        <taxon>Spirulinales</taxon>
        <taxon>Lusitaniellaceae</taxon>
        <taxon>Lusitaniella</taxon>
    </lineage>
</organism>
<evidence type="ECO:0000256" key="1">
    <source>
        <dbReference type="ARBA" id="ARBA00004141"/>
    </source>
</evidence>
<evidence type="ECO:0000256" key="5">
    <source>
        <dbReference type="SAM" id="Phobius"/>
    </source>
</evidence>
<dbReference type="Pfam" id="PF04932">
    <property type="entry name" value="Wzy_C"/>
    <property type="match status" value="1"/>
</dbReference>
<feature type="domain" description="O-antigen ligase-related" evidence="6">
    <location>
        <begin position="225"/>
        <end position="368"/>
    </location>
</feature>
<name>A0A8J7DV38_9CYAN</name>
<comment type="subcellular location">
    <subcellularLocation>
        <location evidence="1">Membrane</location>
        <topology evidence="1">Multi-pass membrane protein</topology>
    </subcellularLocation>
</comment>
<feature type="transmembrane region" description="Helical" evidence="5">
    <location>
        <begin position="95"/>
        <end position="113"/>
    </location>
</feature>
<gene>
    <name evidence="7" type="ORF">IQ249_06370</name>
</gene>
<evidence type="ECO:0000256" key="3">
    <source>
        <dbReference type="ARBA" id="ARBA00022989"/>
    </source>
</evidence>
<evidence type="ECO:0000256" key="4">
    <source>
        <dbReference type="ARBA" id="ARBA00023136"/>
    </source>
</evidence>
<keyword evidence="7" id="KW-0436">Ligase</keyword>
<feature type="transmembrane region" description="Helical" evidence="5">
    <location>
        <begin position="125"/>
        <end position="149"/>
    </location>
</feature>
<keyword evidence="3 5" id="KW-1133">Transmembrane helix</keyword>
<feature type="transmembrane region" description="Helical" evidence="5">
    <location>
        <begin position="32"/>
        <end position="59"/>
    </location>
</feature>
<evidence type="ECO:0000259" key="6">
    <source>
        <dbReference type="Pfam" id="PF04932"/>
    </source>
</evidence>
<dbReference type="GO" id="GO:0016874">
    <property type="term" value="F:ligase activity"/>
    <property type="evidence" value="ECO:0007669"/>
    <property type="project" value="UniProtKB-KW"/>
</dbReference>
<sequence length="451" mass="51424">MADSTVRETTSRRLHPDLCLAPDPRLEWHWNFFQWGLLMFPLMPTIGIIPIILAMLSIWQQQYRQMIQLPLNRALGILSLLLIVSASFAEKPGEAFLGLFNLLPLFACFVALRQLIQTPAQLRRIAWIFAIASIPAIILGFGQILGGWASPQWVLSLFAWVMEAEGRPPGRMSSIFMYANILAAYLLIVLTLSLGLWLDTYKTWREDRTLRQQWLLLLLAVIIIGDVGALVFTSSRNVWGVAILACLAFALHIGWKWLVLGVTTAAGIVLWASFGPTLGRDSLRRIVPGYFWRRLSGEMYSPPPVAELRTSQWQFTLEMARDRPLFGWGLRNFSPLYEAQTQVWLGHPHNLFFMFLAEMGIPAFLLFCGIVGWILARAILLLRIWSNSPRVQWHQNSSILFTYLVTFGSLILFNLLDVTIFDFRINFLGYIILSAICGVTYRYRMVLEGRG</sequence>
<feature type="transmembrane region" description="Helical" evidence="5">
    <location>
        <begin position="351"/>
        <end position="380"/>
    </location>
</feature>
<dbReference type="InterPro" id="IPR007016">
    <property type="entry name" value="O-antigen_ligase-rel_domated"/>
</dbReference>